<dbReference type="InterPro" id="IPR006073">
    <property type="entry name" value="GTP-bd"/>
</dbReference>
<dbReference type="Gene3D" id="3.40.50.300">
    <property type="entry name" value="P-loop containing nucleotide triphosphate hydrolases"/>
    <property type="match status" value="1"/>
</dbReference>
<gene>
    <name evidence="2" type="ORF">HFP15_09725</name>
</gene>
<name>A0ABX1J060_9PSEU</name>
<evidence type="ECO:0000313" key="3">
    <source>
        <dbReference type="Proteomes" id="UP000715441"/>
    </source>
</evidence>
<feature type="domain" description="G" evidence="1">
    <location>
        <begin position="41"/>
        <end position="173"/>
    </location>
</feature>
<dbReference type="RefSeq" id="WP_168513804.1">
    <property type="nucleotide sequence ID" value="NZ_JAAXLS010000004.1"/>
</dbReference>
<organism evidence="2 3">
    <name type="scientific">Amycolatopsis acididurans</name>
    <dbReference type="NCBI Taxonomy" id="2724524"/>
    <lineage>
        <taxon>Bacteria</taxon>
        <taxon>Bacillati</taxon>
        <taxon>Actinomycetota</taxon>
        <taxon>Actinomycetes</taxon>
        <taxon>Pseudonocardiales</taxon>
        <taxon>Pseudonocardiaceae</taxon>
        <taxon>Amycolatopsis</taxon>
    </lineage>
</organism>
<dbReference type="SUPFAM" id="SSF52540">
    <property type="entry name" value="P-loop containing nucleoside triphosphate hydrolases"/>
    <property type="match status" value="1"/>
</dbReference>
<sequence length="481" mass="51847">MNAPLLGEVRALIGRAGAVYAGTPAEPLLRRLAARLDEPLRVAIAGRVKAGKSTLLNALVGQELAATDASECTRVVTWYQNGPTYRATLFPTGGAPRQLPFGPPDLAELPPEQVDRIVVDWPSSWLRSMTLIDTPGLGSANQAVSARTEAALLPEQNGTNNADAVIYLMRHVHGDDVRFMEAFHDEPAERHPVNTIGVLSRADEVGHGRLDALTSAARIAERYARDTRVRALCQTVVPVAGLLASSAASLREREYRCVRLLAAASDADLSGLLLSADHFTGAESPAEVSPQERAALLDRLGMFGVRLAIQLSRADTTAGALSGELLARSGLHQLRALLTTRFAERAGLLKARSALKAVEPVLRADGRLLPEWERIVAGAHEFAELRLIDQIRVGAVLLTREEGVDAERLLGGAGADVPSRLGLPHDAGESLVRRAGEDQLRRWQRRAEHPASPRDVRDAARVLVRTCEGILLARARSDTRS</sequence>
<evidence type="ECO:0000313" key="2">
    <source>
        <dbReference type="EMBL" id="NKQ53160.1"/>
    </source>
</evidence>
<dbReference type="InterPro" id="IPR027417">
    <property type="entry name" value="P-loop_NTPase"/>
</dbReference>
<accession>A0ABX1J060</accession>
<evidence type="ECO:0000259" key="1">
    <source>
        <dbReference type="Pfam" id="PF01926"/>
    </source>
</evidence>
<keyword evidence="3" id="KW-1185">Reference proteome</keyword>
<dbReference type="Pfam" id="PF01926">
    <property type="entry name" value="MMR_HSR1"/>
    <property type="match status" value="1"/>
</dbReference>
<reference evidence="2 3" key="1">
    <citation type="submission" date="2020-04" db="EMBL/GenBank/DDBJ databases">
        <title>Novel species.</title>
        <authorList>
            <person name="Teo W.F.A."/>
            <person name="Lipun K."/>
            <person name="Srisuk N."/>
            <person name="Duangmal K."/>
        </authorList>
    </citation>
    <scope>NUCLEOTIDE SEQUENCE [LARGE SCALE GENOMIC DNA]</scope>
    <source>
        <strain evidence="2 3">K13G38</strain>
    </source>
</reference>
<dbReference type="Proteomes" id="UP000715441">
    <property type="component" value="Unassembled WGS sequence"/>
</dbReference>
<comment type="caution">
    <text evidence="2">The sequence shown here is derived from an EMBL/GenBank/DDBJ whole genome shotgun (WGS) entry which is preliminary data.</text>
</comment>
<proteinExistence type="predicted"/>
<dbReference type="EMBL" id="JAAXLS010000004">
    <property type="protein sequence ID" value="NKQ53160.1"/>
    <property type="molecule type" value="Genomic_DNA"/>
</dbReference>
<protein>
    <submittedName>
        <fullName evidence="2">GTPase</fullName>
    </submittedName>
</protein>